<name>A0ABR2LV68_9ASPA</name>
<feature type="region of interest" description="Disordered" evidence="1">
    <location>
        <begin position="1"/>
        <end position="34"/>
    </location>
</feature>
<evidence type="ECO:0000313" key="3">
    <source>
        <dbReference type="Proteomes" id="UP001412067"/>
    </source>
</evidence>
<dbReference type="PANTHER" id="PTHR38382">
    <property type="entry name" value="RNA-BINDING PROTEIN"/>
    <property type="match status" value="1"/>
</dbReference>
<proteinExistence type="predicted"/>
<feature type="region of interest" description="Disordered" evidence="1">
    <location>
        <begin position="61"/>
        <end position="81"/>
    </location>
</feature>
<gene>
    <name evidence="2" type="ORF">KSP40_PGU010607</name>
</gene>
<feature type="compositionally biased region" description="Polar residues" evidence="1">
    <location>
        <begin position="13"/>
        <end position="34"/>
    </location>
</feature>
<accession>A0ABR2LV68</accession>
<dbReference type="PANTHER" id="PTHR38382:SF1">
    <property type="entry name" value="RNA-BINDING PROTEIN"/>
    <property type="match status" value="1"/>
</dbReference>
<organism evidence="2 3">
    <name type="scientific">Platanthera guangdongensis</name>
    <dbReference type="NCBI Taxonomy" id="2320717"/>
    <lineage>
        <taxon>Eukaryota</taxon>
        <taxon>Viridiplantae</taxon>
        <taxon>Streptophyta</taxon>
        <taxon>Embryophyta</taxon>
        <taxon>Tracheophyta</taxon>
        <taxon>Spermatophyta</taxon>
        <taxon>Magnoliopsida</taxon>
        <taxon>Liliopsida</taxon>
        <taxon>Asparagales</taxon>
        <taxon>Orchidaceae</taxon>
        <taxon>Orchidoideae</taxon>
        <taxon>Orchideae</taxon>
        <taxon>Orchidinae</taxon>
        <taxon>Platanthera</taxon>
    </lineage>
</organism>
<keyword evidence="3" id="KW-1185">Reference proteome</keyword>
<dbReference type="EMBL" id="JBBWWR010000014">
    <property type="protein sequence ID" value="KAK8952767.1"/>
    <property type="molecule type" value="Genomic_DNA"/>
</dbReference>
<reference evidence="2 3" key="1">
    <citation type="journal article" date="2022" name="Nat. Plants">
        <title>Genomes of leafy and leafless Platanthera orchids illuminate the evolution of mycoheterotrophy.</title>
        <authorList>
            <person name="Li M.H."/>
            <person name="Liu K.W."/>
            <person name="Li Z."/>
            <person name="Lu H.C."/>
            <person name="Ye Q.L."/>
            <person name="Zhang D."/>
            <person name="Wang J.Y."/>
            <person name="Li Y.F."/>
            <person name="Zhong Z.M."/>
            <person name="Liu X."/>
            <person name="Yu X."/>
            <person name="Liu D.K."/>
            <person name="Tu X.D."/>
            <person name="Liu B."/>
            <person name="Hao Y."/>
            <person name="Liao X.Y."/>
            <person name="Jiang Y.T."/>
            <person name="Sun W.H."/>
            <person name="Chen J."/>
            <person name="Chen Y.Q."/>
            <person name="Ai Y."/>
            <person name="Zhai J.W."/>
            <person name="Wu S.S."/>
            <person name="Zhou Z."/>
            <person name="Hsiao Y.Y."/>
            <person name="Wu W.L."/>
            <person name="Chen Y.Y."/>
            <person name="Lin Y.F."/>
            <person name="Hsu J.L."/>
            <person name="Li C.Y."/>
            <person name="Wang Z.W."/>
            <person name="Zhao X."/>
            <person name="Zhong W.Y."/>
            <person name="Ma X.K."/>
            <person name="Ma L."/>
            <person name="Huang J."/>
            <person name="Chen G.Z."/>
            <person name="Huang M.Z."/>
            <person name="Huang L."/>
            <person name="Peng D.H."/>
            <person name="Luo Y.B."/>
            <person name="Zou S.Q."/>
            <person name="Chen S.P."/>
            <person name="Lan S."/>
            <person name="Tsai W.C."/>
            <person name="Van de Peer Y."/>
            <person name="Liu Z.J."/>
        </authorList>
    </citation>
    <scope>NUCLEOTIDE SEQUENCE [LARGE SCALE GENOMIC DNA]</scope>
    <source>
        <strain evidence="2">Lor288</strain>
    </source>
</reference>
<evidence type="ECO:0000313" key="2">
    <source>
        <dbReference type="EMBL" id="KAK8952767.1"/>
    </source>
</evidence>
<comment type="caution">
    <text evidence="2">The sequence shown here is derived from an EMBL/GenBank/DDBJ whole genome shotgun (WGS) entry which is preliminary data.</text>
</comment>
<protein>
    <submittedName>
        <fullName evidence="2">Uncharacterized protein</fullName>
    </submittedName>
</protein>
<sequence>MRQFGQTKLPLSFISNPSAVNQDPKSKPSKQSISLSEFLNRKLGKSSGRLLQEKQISIGSLGSAKKDFKGDPSEAASSSVPEGAIFQQFSRALKGKHGADLGDHAEVVKVGVDCFDNGKQYSMKRKIPSEFSSGDGARNQKYLVVLGDDPKPKRTRKERKPADNCGKTIYNHYASGQGWWDGDKEGIDSEEVGYGEEAWEGVGSTALGGLEWH</sequence>
<dbReference type="Proteomes" id="UP001412067">
    <property type="component" value="Unassembled WGS sequence"/>
</dbReference>
<evidence type="ECO:0000256" key="1">
    <source>
        <dbReference type="SAM" id="MobiDB-lite"/>
    </source>
</evidence>